<dbReference type="SMART" id="SM00866">
    <property type="entry name" value="UTRA"/>
    <property type="match status" value="1"/>
</dbReference>
<dbReference type="Pfam" id="PF07702">
    <property type="entry name" value="UTRA"/>
    <property type="match status" value="1"/>
</dbReference>
<comment type="caution">
    <text evidence="5">The sequence shown here is derived from an EMBL/GenBank/DDBJ whole genome shotgun (WGS) entry which is preliminary data.</text>
</comment>
<dbReference type="Gene3D" id="1.10.10.10">
    <property type="entry name" value="Winged helix-like DNA-binding domain superfamily/Winged helix DNA-binding domain"/>
    <property type="match status" value="1"/>
</dbReference>
<evidence type="ECO:0000256" key="3">
    <source>
        <dbReference type="ARBA" id="ARBA00023163"/>
    </source>
</evidence>
<dbReference type="PANTHER" id="PTHR44846">
    <property type="entry name" value="MANNOSYL-D-GLYCERATE TRANSPORT/METABOLISM SYSTEM REPRESSOR MNGR-RELATED"/>
    <property type="match status" value="1"/>
</dbReference>
<dbReference type="PRINTS" id="PR00035">
    <property type="entry name" value="HTHGNTR"/>
</dbReference>
<dbReference type="EMBL" id="VUKA01000005">
    <property type="protein sequence ID" value="KAA2213002.1"/>
    <property type="molecule type" value="Genomic_DNA"/>
</dbReference>
<dbReference type="Proteomes" id="UP000322110">
    <property type="component" value="Unassembled WGS sequence"/>
</dbReference>
<dbReference type="PROSITE" id="PS50949">
    <property type="entry name" value="HTH_GNTR"/>
    <property type="match status" value="1"/>
</dbReference>
<organism evidence="5 6">
    <name type="scientific">Teichococcus oryzae</name>
    <dbReference type="NCBI Taxonomy" id="1608942"/>
    <lineage>
        <taxon>Bacteria</taxon>
        <taxon>Pseudomonadati</taxon>
        <taxon>Pseudomonadota</taxon>
        <taxon>Alphaproteobacteria</taxon>
        <taxon>Acetobacterales</taxon>
        <taxon>Roseomonadaceae</taxon>
        <taxon>Roseomonas</taxon>
    </lineage>
</organism>
<keyword evidence="1" id="KW-0805">Transcription regulation</keyword>
<dbReference type="PANTHER" id="PTHR44846:SF1">
    <property type="entry name" value="MANNOSYL-D-GLYCERATE TRANSPORT_METABOLISM SYSTEM REPRESSOR MNGR-RELATED"/>
    <property type="match status" value="1"/>
</dbReference>
<evidence type="ECO:0000259" key="4">
    <source>
        <dbReference type="PROSITE" id="PS50949"/>
    </source>
</evidence>
<evidence type="ECO:0000313" key="6">
    <source>
        <dbReference type="Proteomes" id="UP000322110"/>
    </source>
</evidence>
<dbReference type="InterPro" id="IPR036388">
    <property type="entry name" value="WH-like_DNA-bd_sf"/>
</dbReference>
<keyword evidence="6" id="KW-1185">Reference proteome</keyword>
<reference evidence="5 6" key="1">
    <citation type="journal article" date="2015" name="Int. J. Syst. Evol. Microbiol.">
        <title>Roseomonas oryzae sp. nov., isolated from paddy rhizosphere soil.</title>
        <authorList>
            <person name="Ramaprasad E.V."/>
            <person name="Sasikala Ch."/>
            <person name="Ramana Ch.V."/>
        </authorList>
    </citation>
    <scope>NUCLEOTIDE SEQUENCE [LARGE SCALE GENOMIC DNA]</scope>
    <source>
        <strain evidence="5 6">KCTC 42542</strain>
    </source>
</reference>
<dbReference type="CDD" id="cd07377">
    <property type="entry name" value="WHTH_GntR"/>
    <property type="match status" value="1"/>
</dbReference>
<protein>
    <submittedName>
        <fullName evidence="5">GntR family transcriptional regulator</fullName>
    </submittedName>
</protein>
<dbReference type="InterPro" id="IPR028978">
    <property type="entry name" value="Chorismate_lyase_/UTRA_dom_sf"/>
</dbReference>
<dbReference type="Pfam" id="PF00392">
    <property type="entry name" value="GntR"/>
    <property type="match status" value="1"/>
</dbReference>
<accession>A0A5B2TES4</accession>
<feature type="domain" description="HTH gntR-type" evidence="4">
    <location>
        <begin position="13"/>
        <end position="81"/>
    </location>
</feature>
<name>A0A5B2TES4_9PROT</name>
<dbReference type="GO" id="GO:0045892">
    <property type="term" value="P:negative regulation of DNA-templated transcription"/>
    <property type="evidence" value="ECO:0007669"/>
    <property type="project" value="TreeGrafter"/>
</dbReference>
<dbReference type="InterPro" id="IPR050679">
    <property type="entry name" value="Bact_HTH_transcr_reg"/>
</dbReference>
<dbReference type="GO" id="GO:0003700">
    <property type="term" value="F:DNA-binding transcription factor activity"/>
    <property type="evidence" value="ECO:0007669"/>
    <property type="project" value="InterPro"/>
</dbReference>
<gene>
    <name evidence="5" type="ORF">F0Q34_12835</name>
</gene>
<dbReference type="GO" id="GO:0003677">
    <property type="term" value="F:DNA binding"/>
    <property type="evidence" value="ECO:0007669"/>
    <property type="project" value="UniProtKB-KW"/>
</dbReference>
<dbReference type="Gene3D" id="3.40.1410.10">
    <property type="entry name" value="Chorismate lyase-like"/>
    <property type="match status" value="1"/>
</dbReference>
<proteinExistence type="predicted"/>
<dbReference type="SMART" id="SM00345">
    <property type="entry name" value="HTH_GNTR"/>
    <property type="match status" value="1"/>
</dbReference>
<keyword evidence="3" id="KW-0804">Transcription</keyword>
<dbReference type="InterPro" id="IPR000524">
    <property type="entry name" value="Tscrpt_reg_HTH_GntR"/>
</dbReference>
<dbReference type="InterPro" id="IPR036390">
    <property type="entry name" value="WH_DNA-bd_sf"/>
</dbReference>
<evidence type="ECO:0000256" key="1">
    <source>
        <dbReference type="ARBA" id="ARBA00023015"/>
    </source>
</evidence>
<keyword evidence="2" id="KW-0238">DNA-binding</keyword>
<dbReference type="SUPFAM" id="SSF46785">
    <property type="entry name" value="Winged helix' DNA-binding domain"/>
    <property type="match status" value="1"/>
</dbReference>
<dbReference type="SUPFAM" id="SSF64288">
    <property type="entry name" value="Chorismate lyase-like"/>
    <property type="match status" value="1"/>
</dbReference>
<evidence type="ECO:0000313" key="5">
    <source>
        <dbReference type="EMBL" id="KAA2213002.1"/>
    </source>
</evidence>
<dbReference type="AlphaFoldDB" id="A0A5B2TES4"/>
<sequence length="263" mass="28715">MLSKTSTLLSDALPRWAVVAQQLAADIAEGRLKVGETLPSELELCRTFNVSRGPVRQALRRLRDLGLVSGSKGRGTEVISDRPRSEYEMVLRSTADVMGYAERTELSFHGQDRVKLEDGLAEEFGADAGVEFIRLRGVRRAASARGEALACSSIYVPLLFATVLQRPELGQVPIYRLIDQELGVRLDEIRQHVTAVTVSDEDAALLGVPPRSPGLRIVRLFLGAEGQLLEATVNIHPAERFRYSIRLVAMEQGDAAPGSRAAG</sequence>
<dbReference type="InterPro" id="IPR011663">
    <property type="entry name" value="UTRA"/>
</dbReference>
<evidence type="ECO:0000256" key="2">
    <source>
        <dbReference type="ARBA" id="ARBA00023125"/>
    </source>
</evidence>